<dbReference type="Gene3D" id="3.30.70.1060">
    <property type="entry name" value="Dimeric alpha+beta barrel"/>
    <property type="match status" value="1"/>
</dbReference>
<evidence type="ECO:0000259" key="2">
    <source>
        <dbReference type="Pfam" id="PF03795"/>
    </source>
</evidence>
<gene>
    <name evidence="3" type="ORF">ACFFFR_06655</name>
</gene>
<dbReference type="RefSeq" id="WP_377458941.1">
    <property type="nucleotide sequence ID" value="NZ_JBHLUB010000028.1"/>
</dbReference>
<evidence type="ECO:0000313" key="3">
    <source>
        <dbReference type="EMBL" id="MFC0582062.1"/>
    </source>
</evidence>
<name>A0ABV6PCG8_9MICC</name>
<accession>A0ABV6PCG8</accession>
<feature type="domain" description="YCII-related" evidence="2">
    <location>
        <begin position="21"/>
        <end position="100"/>
    </location>
</feature>
<protein>
    <submittedName>
        <fullName evidence="3">YciI family protein</fullName>
    </submittedName>
</protein>
<organism evidence="3 4">
    <name type="scientific">Micrococcoides hystricis</name>
    <dbReference type="NCBI Taxonomy" id="1572761"/>
    <lineage>
        <taxon>Bacteria</taxon>
        <taxon>Bacillati</taxon>
        <taxon>Actinomycetota</taxon>
        <taxon>Actinomycetes</taxon>
        <taxon>Micrococcales</taxon>
        <taxon>Micrococcaceae</taxon>
        <taxon>Micrococcoides</taxon>
    </lineage>
</organism>
<keyword evidence="4" id="KW-1185">Reference proteome</keyword>
<dbReference type="SUPFAM" id="SSF54909">
    <property type="entry name" value="Dimeric alpha+beta barrel"/>
    <property type="match status" value="1"/>
</dbReference>
<dbReference type="Proteomes" id="UP001589862">
    <property type="component" value="Unassembled WGS sequence"/>
</dbReference>
<proteinExistence type="inferred from homology"/>
<comment type="caution">
    <text evidence="3">The sequence shown here is derived from an EMBL/GenBank/DDBJ whole genome shotgun (WGS) entry which is preliminary data.</text>
</comment>
<dbReference type="EMBL" id="JBHLUB010000028">
    <property type="protein sequence ID" value="MFC0582062.1"/>
    <property type="molecule type" value="Genomic_DNA"/>
</dbReference>
<reference evidence="3 4" key="1">
    <citation type="submission" date="2024-09" db="EMBL/GenBank/DDBJ databases">
        <authorList>
            <person name="Sun Q."/>
            <person name="Mori K."/>
        </authorList>
    </citation>
    <scope>NUCLEOTIDE SEQUENCE [LARGE SCALE GENOMIC DNA]</scope>
    <source>
        <strain evidence="3 4">NCAIM B.02604</strain>
    </source>
</reference>
<evidence type="ECO:0000256" key="1">
    <source>
        <dbReference type="ARBA" id="ARBA00007689"/>
    </source>
</evidence>
<dbReference type="InterPro" id="IPR005545">
    <property type="entry name" value="YCII"/>
</dbReference>
<dbReference type="InterPro" id="IPR011008">
    <property type="entry name" value="Dimeric_a/b-barrel"/>
</dbReference>
<comment type="similarity">
    <text evidence="1">Belongs to the YciI family.</text>
</comment>
<dbReference type="Pfam" id="PF03795">
    <property type="entry name" value="YCII"/>
    <property type="match status" value="1"/>
</dbReference>
<sequence>MPQYLLSVYHGLGAQDDPLGTYETAEDRDAALARVSQFNQQLMDEGRFVFACGLTDPNTSITVHADGKPRSAQAPLPEADVFISGFWVVEADDLSAAEQVGLEASEACGQRVEVRQLQEG</sequence>
<evidence type="ECO:0000313" key="4">
    <source>
        <dbReference type="Proteomes" id="UP001589862"/>
    </source>
</evidence>